<dbReference type="PANTHER" id="PTHR33592">
    <property type="entry name" value="TRANSMEMBRANE PROTEIN"/>
    <property type="match status" value="1"/>
</dbReference>
<organism evidence="2">
    <name type="scientific">Vitis vinifera</name>
    <name type="common">Grape</name>
    <dbReference type="NCBI Taxonomy" id="29760"/>
    <lineage>
        <taxon>Eukaryota</taxon>
        <taxon>Viridiplantae</taxon>
        <taxon>Streptophyta</taxon>
        <taxon>Embryophyta</taxon>
        <taxon>Tracheophyta</taxon>
        <taxon>Spermatophyta</taxon>
        <taxon>Magnoliopsida</taxon>
        <taxon>eudicotyledons</taxon>
        <taxon>Gunneridae</taxon>
        <taxon>Pentapetalae</taxon>
        <taxon>rosids</taxon>
        <taxon>Vitales</taxon>
        <taxon>Vitaceae</taxon>
        <taxon>Viteae</taxon>
        <taxon>Vitis</taxon>
    </lineage>
</organism>
<name>A5BDM3_VITVI</name>
<accession>A5BDM3</accession>
<dbReference type="EMBL" id="AM455617">
    <property type="protein sequence ID" value="CAN83118.1"/>
    <property type="molecule type" value="Genomic_DNA"/>
</dbReference>
<feature type="region of interest" description="Disordered" evidence="1">
    <location>
        <begin position="259"/>
        <end position="285"/>
    </location>
</feature>
<evidence type="ECO:0008006" key="3">
    <source>
        <dbReference type="Google" id="ProtNLM"/>
    </source>
</evidence>
<proteinExistence type="predicted"/>
<evidence type="ECO:0000256" key="1">
    <source>
        <dbReference type="SAM" id="MobiDB-lite"/>
    </source>
</evidence>
<sequence>MSIANIGRLQEPFRRRKMVSARFRRHSRGLRNNFATPSYLHRVAKMASTLRFPASFSRHKSGIVRRRNITLFKKAAKSLRNKRTGTQSDVFMSNHVLNVSWLVAISSYDQAGEPQMAIDLYSKIFLVPNKYVFASVISTCARLASTSHGAPELKLKMRGKAHGVSNFTVLEFQLGCSVECTWYLKDVVPMIVPQTNERLDEAVESKKEVALALDDLFQYGGLARASDSTSVCRILINNFCQTNSEDFSSEDERLGFSSLGAKESRGNQGRNVELDKPLNQSLQSGSKKVSYMSSSRSSRNYYGALKVNLKICAKGTKLRVYRVIGNTYRDSWDGLPTQGQDSATILSMFHDILEKETPFVVLMVTKGWRIGQVEAVRPLHGWAEGNDLLCQSLQPGPVPSSSPNPCTHIPRQSGGRCALNEMNVAGRVGLAPLAFPNFVIDVVVASIAKDSHAKD</sequence>
<reference evidence="2" key="1">
    <citation type="journal article" date="2007" name="PLoS ONE">
        <title>The first genome sequence of an elite grapevine cultivar (Pinot noir Vitis vinifera L.): coping with a highly heterozygous genome.</title>
        <authorList>
            <person name="Velasco R."/>
            <person name="Zharkikh A."/>
            <person name="Troggio M."/>
            <person name="Cartwright D.A."/>
            <person name="Cestaro A."/>
            <person name="Pruss D."/>
            <person name="Pindo M."/>
            <person name="FitzGerald L.M."/>
            <person name="Vezzulli S."/>
            <person name="Reid J."/>
            <person name="Malacarne G."/>
            <person name="Iliev D."/>
            <person name="Coppola G."/>
            <person name="Wardell B."/>
            <person name="Micheletti D."/>
            <person name="Macalma T."/>
            <person name="Facci M."/>
            <person name="Mitchell J.T."/>
            <person name="Perazzolli M."/>
            <person name="Eldredge G."/>
            <person name="Gatto P."/>
            <person name="Oyzerski R."/>
            <person name="Moretto M."/>
            <person name="Gutin N."/>
            <person name="Stefanini M."/>
            <person name="Chen Y."/>
            <person name="Segala C."/>
            <person name="Davenport C."/>
            <person name="Dematte L."/>
            <person name="Mraz A."/>
            <person name="Battilana J."/>
            <person name="Stormo K."/>
            <person name="Costa F."/>
            <person name="Tao Q."/>
            <person name="Si-Ammour A."/>
            <person name="Harkins T."/>
            <person name="Lackey A."/>
            <person name="Perbost C."/>
            <person name="Taillon B."/>
            <person name="Stella A."/>
            <person name="Solovyev V."/>
            <person name="Fawcett J.A."/>
            <person name="Sterck L."/>
            <person name="Vandepoele K."/>
            <person name="Grando S.M."/>
            <person name="Toppo S."/>
            <person name="Moser C."/>
            <person name="Lanchbury J."/>
            <person name="Bogden R."/>
            <person name="Skolnick M."/>
            <person name="Sgaramella V."/>
            <person name="Bhatnagar S.K."/>
            <person name="Fontana P."/>
            <person name="Gutin A."/>
            <person name="Van de Peer Y."/>
            <person name="Salamini F."/>
            <person name="Viola R."/>
        </authorList>
    </citation>
    <scope>NUCLEOTIDE SEQUENCE</scope>
</reference>
<dbReference type="PANTHER" id="PTHR33592:SF3">
    <property type="entry name" value="TRANSMEMBRANE PROTEIN"/>
    <property type="match status" value="1"/>
</dbReference>
<protein>
    <recommendedName>
        <fullName evidence="3">Pentatricopeptide repeat-containing protein</fullName>
    </recommendedName>
</protein>
<evidence type="ECO:0000313" key="2">
    <source>
        <dbReference type="EMBL" id="CAN83118.1"/>
    </source>
</evidence>
<dbReference type="AlphaFoldDB" id="A5BDM3"/>
<gene>
    <name evidence="2" type="ORF">VITISV_041702</name>
</gene>